<comment type="caution">
    <text evidence="1">The sequence shown here is derived from an EMBL/GenBank/DDBJ whole genome shotgun (WGS) entry which is preliminary data.</text>
</comment>
<organism evidence="1 2">
    <name type="scientific">Synaphobranchus kaupii</name>
    <name type="common">Kaup's arrowtooth eel</name>
    <dbReference type="NCBI Taxonomy" id="118154"/>
    <lineage>
        <taxon>Eukaryota</taxon>
        <taxon>Metazoa</taxon>
        <taxon>Chordata</taxon>
        <taxon>Craniata</taxon>
        <taxon>Vertebrata</taxon>
        <taxon>Euteleostomi</taxon>
        <taxon>Actinopterygii</taxon>
        <taxon>Neopterygii</taxon>
        <taxon>Teleostei</taxon>
        <taxon>Anguilliformes</taxon>
        <taxon>Synaphobranchidae</taxon>
        <taxon>Synaphobranchus</taxon>
    </lineage>
</organism>
<name>A0A9Q1EFJ2_SYNKA</name>
<gene>
    <name evidence="1" type="ORF">SKAU_G00368330</name>
</gene>
<dbReference type="Proteomes" id="UP001152622">
    <property type="component" value="Chromosome 18"/>
</dbReference>
<protein>
    <submittedName>
        <fullName evidence="1">Uncharacterized protein</fullName>
    </submittedName>
</protein>
<evidence type="ECO:0000313" key="1">
    <source>
        <dbReference type="EMBL" id="KAJ8337867.1"/>
    </source>
</evidence>
<accession>A0A9Q1EFJ2</accession>
<evidence type="ECO:0000313" key="2">
    <source>
        <dbReference type="Proteomes" id="UP001152622"/>
    </source>
</evidence>
<keyword evidence="2" id="KW-1185">Reference proteome</keyword>
<dbReference type="EMBL" id="JAINUF010000018">
    <property type="protein sequence ID" value="KAJ8337867.1"/>
    <property type="molecule type" value="Genomic_DNA"/>
</dbReference>
<sequence>MLASPTEQLLWSEEHSLVFKEQVEFDITSLAKSSPGFPACRMSESQLAIGFCPPRSALWGPPGAALEPQRRNTTRVRPCPQVTPEPGPCYIAVYTGGNSKVPRPTRRKYIAVFVRAEVIRRKSVSQSKLASGAPQMENRLSWQRFKDCTDSVANPLSW</sequence>
<proteinExistence type="predicted"/>
<reference evidence="1" key="1">
    <citation type="journal article" date="2023" name="Science">
        <title>Genome structures resolve the early diversification of teleost fishes.</title>
        <authorList>
            <person name="Parey E."/>
            <person name="Louis A."/>
            <person name="Montfort J."/>
            <person name="Bouchez O."/>
            <person name="Roques C."/>
            <person name="Iampietro C."/>
            <person name="Lluch J."/>
            <person name="Castinel A."/>
            <person name="Donnadieu C."/>
            <person name="Desvignes T."/>
            <person name="Floi Bucao C."/>
            <person name="Jouanno E."/>
            <person name="Wen M."/>
            <person name="Mejri S."/>
            <person name="Dirks R."/>
            <person name="Jansen H."/>
            <person name="Henkel C."/>
            <person name="Chen W.J."/>
            <person name="Zahm M."/>
            <person name="Cabau C."/>
            <person name="Klopp C."/>
            <person name="Thompson A.W."/>
            <person name="Robinson-Rechavi M."/>
            <person name="Braasch I."/>
            <person name="Lecointre G."/>
            <person name="Bobe J."/>
            <person name="Postlethwait J.H."/>
            <person name="Berthelot C."/>
            <person name="Roest Crollius H."/>
            <person name="Guiguen Y."/>
        </authorList>
    </citation>
    <scope>NUCLEOTIDE SEQUENCE</scope>
    <source>
        <strain evidence="1">WJC10195</strain>
    </source>
</reference>
<dbReference type="AlphaFoldDB" id="A0A9Q1EFJ2"/>